<keyword evidence="7" id="KW-1185">Reference proteome</keyword>
<dbReference type="PROSITE" id="PS50089">
    <property type="entry name" value="ZF_RING_2"/>
    <property type="match status" value="1"/>
</dbReference>
<evidence type="ECO:0000256" key="1">
    <source>
        <dbReference type="ARBA" id="ARBA00022723"/>
    </source>
</evidence>
<accession>A0A8T0GLQ5</accession>
<dbReference type="GO" id="GO:0051865">
    <property type="term" value="P:protein autoubiquitination"/>
    <property type="evidence" value="ECO:0007669"/>
    <property type="project" value="TreeGrafter"/>
</dbReference>
<reference evidence="6" key="1">
    <citation type="submission" date="2020-06" db="EMBL/GenBank/DDBJ databases">
        <title>WGS assembly of Ceratodon purpureus strain R40.</title>
        <authorList>
            <person name="Carey S.B."/>
            <person name="Jenkins J."/>
            <person name="Shu S."/>
            <person name="Lovell J.T."/>
            <person name="Sreedasyam A."/>
            <person name="Maumus F."/>
            <person name="Tiley G.P."/>
            <person name="Fernandez-Pozo N."/>
            <person name="Barry K."/>
            <person name="Chen C."/>
            <person name="Wang M."/>
            <person name="Lipzen A."/>
            <person name="Daum C."/>
            <person name="Saski C.A."/>
            <person name="Payton A.C."/>
            <person name="Mcbreen J.C."/>
            <person name="Conrad R.E."/>
            <person name="Kollar L.M."/>
            <person name="Olsson S."/>
            <person name="Huttunen S."/>
            <person name="Landis J.B."/>
            <person name="Wickett N.J."/>
            <person name="Johnson M.G."/>
            <person name="Rensing S.A."/>
            <person name="Grimwood J."/>
            <person name="Schmutz J."/>
            <person name="Mcdaniel S.F."/>
        </authorList>
    </citation>
    <scope>NUCLEOTIDE SEQUENCE</scope>
    <source>
        <strain evidence="6">R40</strain>
    </source>
</reference>
<dbReference type="OrthoDB" id="6105938at2759"/>
<evidence type="ECO:0000259" key="5">
    <source>
        <dbReference type="PROSITE" id="PS50089"/>
    </source>
</evidence>
<dbReference type="InterPro" id="IPR017907">
    <property type="entry name" value="Znf_RING_CS"/>
</dbReference>
<dbReference type="InterPro" id="IPR018957">
    <property type="entry name" value="Znf_C3HC4_RING-type"/>
</dbReference>
<dbReference type="SMART" id="SM00184">
    <property type="entry name" value="RING"/>
    <property type="match status" value="1"/>
</dbReference>
<organism evidence="6 7">
    <name type="scientific">Ceratodon purpureus</name>
    <name type="common">Fire moss</name>
    <name type="synonym">Dicranum purpureum</name>
    <dbReference type="NCBI Taxonomy" id="3225"/>
    <lineage>
        <taxon>Eukaryota</taxon>
        <taxon>Viridiplantae</taxon>
        <taxon>Streptophyta</taxon>
        <taxon>Embryophyta</taxon>
        <taxon>Bryophyta</taxon>
        <taxon>Bryophytina</taxon>
        <taxon>Bryopsida</taxon>
        <taxon>Dicranidae</taxon>
        <taxon>Pseudoditrichales</taxon>
        <taxon>Ditrichaceae</taxon>
        <taxon>Ceratodon</taxon>
    </lineage>
</organism>
<dbReference type="PANTHER" id="PTHR12109">
    <property type="entry name" value="RING FINGER PROTEIN 141-RELATED"/>
    <property type="match status" value="1"/>
</dbReference>
<keyword evidence="2 4" id="KW-0863">Zinc-finger</keyword>
<dbReference type="EMBL" id="CM026431">
    <property type="protein sequence ID" value="KAG0559920.1"/>
    <property type="molecule type" value="Genomic_DNA"/>
</dbReference>
<dbReference type="GO" id="GO:0008270">
    <property type="term" value="F:zinc ion binding"/>
    <property type="evidence" value="ECO:0007669"/>
    <property type="project" value="UniProtKB-KW"/>
</dbReference>
<dbReference type="InterPro" id="IPR001841">
    <property type="entry name" value="Znf_RING"/>
</dbReference>
<evidence type="ECO:0000256" key="3">
    <source>
        <dbReference type="ARBA" id="ARBA00022833"/>
    </source>
</evidence>
<dbReference type="SUPFAM" id="SSF57850">
    <property type="entry name" value="RING/U-box"/>
    <property type="match status" value="1"/>
</dbReference>
<dbReference type="PANTHER" id="PTHR12109:SF3">
    <property type="entry name" value="RING FINGER PROTEIN 141"/>
    <property type="match status" value="1"/>
</dbReference>
<evidence type="ECO:0000256" key="4">
    <source>
        <dbReference type="PROSITE-ProRule" id="PRU00175"/>
    </source>
</evidence>
<evidence type="ECO:0000256" key="2">
    <source>
        <dbReference type="ARBA" id="ARBA00022771"/>
    </source>
</evidence>
<dbReference type="GO" id="GO:0004842">
    <property type="term" value="F:ubiquitin-protein transferase activity"/>
    <property type="evidence" value="ECO:0007669"/>
    <property type="project" value="TreeGrafter"/>
</dbReference>
<keyword evidence="1" id="KW-0479">Metal-binding</keyword>
<comment type="caution">
    <text evidence="6">The sequence shown here is derived from an EMBL/GenBank/DDBJ whole genome shotgun (WGS) entry which is preliminary data.</text>
</comment>
<dbReference type="PROSITE" id="PS00518">
    <property type="entry name" value="ZF_RING_1"/>
    <property type="match status" value="1"/>
</dbReference>
<protein>
    <recommendedName>
        <fullName evidence="5">RING-type domain-containing protein</fullName>
    </recommendedName>
</protein>
<gene>
    <name evidence="6" type="ORF">KC19_10G139400</name>
</gene>
<dbReference type="Pfam" id="PF00097">
    <property type="entry name" value="zf-C3HC4"/>
    <property type="match status" value="1"/>
</dbReference>
<sequence length="129" mass="15224">MEASTIHSSTNSEEMESIICNICFDEISDPKCTPCNHTFCESCYNEWMNQQLASNRRTTCAVCRHPLVPNQNEINIIRFDEMDSRDEIDIIRFDELDPLDQPQEYVHFRHYCLNLLNLPNETNMQYVQN</sequence>
<dbReference type="Gene3D" id="3.30.40.10">
    <property type="entry name" value="Zinc/RING finger domain, C3HC4 (zinc finger)"/>
    <property type="match status" value="1"/>
</dbReference>
<dbReference type="AlphaFoldDB" id="A0A8T0GLQ5"/>
<evidence type="ECO:0000313" key="6">
    <source>
        <dbReference type="EMBL" id="KAG0559920.1"/>
    </source>
</evidence>
<evidence type="ECO:0000313" key="7">
    <source>
        <dbReference type="Proteomes" id="UP000822688"/>
    </source>
</evidence>
<dbReference type="Proteomes" id="UP000822688">
    <property type="component" value="Chromosome 10"/>
</dbReference>
<keyword evidence="3" id="KW-0862">Zinc</keyword>
<feature type="domain" description="RING-type" evidence="5">
    <location>
        <begin position="20"/>
        <end position="64"/>
    </location>
</feature>
<dbReference type="InterPro" id="IPR047126">
    <property type="entry name" value="RNF141-like"/>
</dbReference>
<proteinExistence type="predicted"/>
<dbReference type="InterPro" id="IPR013083">
    <property type="entry name" value="Znf_RING/FYVE/PHD"/>
</dbReference>
<name>A0A8T0GLQ5_CERPU</name>